<feature type="compositionally biased region" description="Low complexity" evidence="1">
    <location>
        <begin position="40"/>
        <end position="54"/>
    </location>
</feature>
<proteinExistence type="predicted"/>
<dbReference type="EMBL" id="JAIWYP010000014">
    <property type="protein sequence ID" value="KAH3713521.1"/>
    <property type="molecule type" value="Genomic_DNA"/>
</dbReference>
<evidence type="ECO:0000313" key="2">
    <source>
        <dbReference type="EMBL" id="KAH3713521.1"/>
    </source>
</evidence>
<comment type="caution">
    <text evidence="2">The sequence shown here is derived from an EMBL/GenBank/DDBJ whole genome shotgun (WGS) entry which is preliminary data.</text>
</comment>
<sequence>MDKAVYSLKQDQPRINGSATSFTGQKDEIVPNLHNKRANSTPTSTRSTPPTITPDQRRRHPYQRHPHINPTTRYARSSRLPVTKRQHSQTLRQTNADVAYLRRRHLTPQHHYFLPTSSQRTLFQLYTRANYNRSHYGLNTATSAIAATSATTTTDSTAYTAEIAATSATTTTAKKQKSRMGHAISVELS</sequence>
<gene>
    <name evidence="2" type="ORF">DPMN_073313</name>
</gene>
<protein>
    <submittedName>
        <fullName evidence="2">Uncharacterized protein</fullName>
    </submittedName>
</protein>
<evidence type="ECO:0000256" key="1">
    <source>
        <dbReference type="SAM" id="MobiDB-lite"/>
    </source>
</evidence>
<organism evidence="2 3">
    <name type="scientific">Dreissena polymorpha</name>
    <name type="common">Zebra mussel</name>
    <name type="synonym">Mytilus polymorpha</name>
    <dbReference type="NCBI Taxonomy" id="45954"/>
    <lineage>
        <taxon>Eukaryota</taxon>
        <taxon>Metazoa</taxon>
        <taxon>Spiralia</taxon>
        <taxon>Lophotrochozoa</taxon>
        <taxon>Mollusca</taxon>
        <taxon>Bivalvia</taxon>
        <taxon>Autobranchia</taxon>
        <taxon>Heteroconchia</taxon>
        <taxon>Euheterodonta</taxon>
        <taxon>Imparidentia</taxon>
        <taxon>Neoheterodontei</taxon>
        <taxon>Myida</taxon>
        <taxon>Dreissenoidea</taxon>
        <taxon>Dreissenidae</taxon>
        <taxon>Dreissena</taxon>
    </lineage>
</organism>
<reference evidence="2" key="2">
    <citation type="submission" date="2020-11" db="EMBL/GenBank/DDBJ databases">
        <authorList>
            <person name="McCartney M.A."/>
            <person name="Auch B."/>
            <person name="Kono T."/>
            <person name="Mallez S."/>
            <person name="Becker A."/>
            <person name="Gohl D.M."/>
            <person name="Silverstein K.A.T."/>
            <person name="Koren S."/>
            <person name="Bechman K.B."/>
            <person name="Herman A."/>
            <person name="Abrahante J.E."/>
            <person name="Garbe J."/>
        </authorList>
    </citation>
    <scope>NUCLEOTIDE SEQUENCE</scope>
    <source>
        <strain evidence="2">Duluth1</strain>
        <tissue evidence="2">Whole animal</tissue>
    </source>
</reference>
<feature type="compositionally biased region" description="Basic residues" evidence="1">
    <location>
        <begin position="57"/>
        <end position="67"/>
    </location>
</feature>
<feature type="compositionally biased region" description="Polar residues" evidence="1">
    <location>
        <begin position="9"/>
        <end position="24"/>
    </location>
</feature>
<accession>A0A9D4BYY4</accession>
<evidence type="ECO:0000313" key="3">
    <source>
        <dbReference type="Proteomes" id="UP000828390"/>
    </source>
</evidence>
<reference evidence="2" key="1">
    <citation type="journal article" date="2019" name="bioRxiv">
        <title>The Genome of the Zebra Mussel, Dreissena polymorpha: A Resource for Invasive Species Research.</title>
        <authorList>
            <person name="McCartney M.A."/>
            <person name="Auch B."/>
            <person name="Kono T."/>
            <person name="Mallez S."/>
            <person name="Zhang Y."/>
            <person name="Obille A."/>
            <person name="Becker A."/>
            <person name="Abrahante J.E."/>
            <person name="Garbe J."/>
            <person name="Badalamenti J.P."/>
            <person name="Herman A."/>
            <person name="Mangelson H."/>
            <person name="Liachko I."/>
            <person name="Sullivan S."/>
            <person name="Sone E.D."/>
            <person name="Koren S."/>
            <person name="Silverstein K.A.T."/>
            <person name="Beckman K.B."/>
            <person name="Gohl D.M."/>
        </authorList>
    </citation>
    <scope>NUCLEOTIDE SEQUENCE</scope>
    <source>
        <strain evidence="2">Duluth1</strain>
        <tissue evidence="2">Whole animal</tissue>
    </source>
</reference>
<dbReference type="Proteomes" id="UP000828390">
    <property type="component" value="Unassembled WGS sequence"/>
</dbReference>
<dbReference type="AlphaFoldDB" id="A0A9D4BYY4"/>
<keyword evidence="3" id="KW-1185">Reference proteome</keyword>
<feature type="region of interest" description="Disordered" evidence="1">
    <location>
        <begin position="1"/>
        <end position="70"/>
    </location>
</feature>
<name>A0A9D4BYY4_DREPO</name>